<dbReference type="Proteomes" id="UP001211065">
    <property type="component" value="Unassembled WGS sequence"/>
</dbReference>
<dbReference type="SMART" id="SM00320">
    <property type="entry name" value="WD40"/>
    <property type="match status" value="8"/>
</dbReference>
<dbReference type="GO" id="GO:0005930">
    <property type="term" value="C:axoneme"/>
    <property type="evidence" value="ECO:0007669"/>
    <property type="project" value="UniProtKB-SubCell"/>
</dbReference>
<keyword evidence="11" id="KW-0282">Flagellum</keyword>
<evidence type="ECO:0000256" key="2">
    <source>
        <dbReference type="ARBA" id="ARBA00022490"/>
    </source>
</evidence>
<keyword evidence="4" id="KW-0677">Repeat</keyword>
<keyword evidence="3 8" id="KW-0853">WD repeat</keyword>
<dbReference type="Pfam" id="PF00400">
    <property type="entry name" value="WD40"/>
    <property type="match status" value="1"/>
</dbReference>
<dbReference type="InterPro" id="IPR001680">
    <property type="entry name" value="WD40_rpt"/>
</dbReference>
<organism evidence="11 12">
    <name type="scientific">Clydaea vesicula</name>
    <dbReference type="NCBI Taxonomy" id="447962"/>
    <lineage>
        <taxon>Eukaryota</taxon>
        <taxon>Fungi</taxon>
        <taxon>Fungi incertae sedis</taxon>
        <taxon>Chytridiomycota</taxon>
        <taxon>Chytridiomycota incertae sedis</taxon>
        <taxon>Chytridiomycetes</taxon>
        <taxon>Lobulomycetales</taxon>
        <taxon>Lobulomycetaceae</taxon>
        <taxon>Clydaea</taxon>
    </lineage>
</organism>
<accession>A0AAD5Y1U6</accession>
<evidence type="ECO:0000256" key="9">
    <source>
        <dbReference type="SAM" id="Coils"/>
    </source>
</evidence>
<dbReference type="SUPFAM" id="SSF50978">
    <property type="entry name" value="WD40 repeat-like"/>
    <property type="match status" value="1"/>
</dbReference>
<proteinExistence type="predicted"/>
<evidence type="ECO:0000256" key="4">
    <source>
        <dbReference type="ARBA" id="ARBA00022737"/>
    </source>
</evidence>
<feature type="coiled-coil region" evidence="9">
    <location>
        <begin position="1586"/>
        <end position="1620"/>
    </location>
</feature>
<dbReference type="InterPro" id="IPR015943">
    <property type="entry name" value="WD40/YVTN_repeat-like_dom_sf"/>
</dbReference>
<keyword evidence="12" id="KW-1185">Reference proteome</keyword>
<feature type="region of interest" description="Disordered" evidence="10">
    <location>
        <begin position="1447"/>
        <end position="1484"/>
    </location>
</feature>
<dbReference type="EMBL" id="JADGJW010000140">
    <property type="protein sequence ID" value="KAJ3223187.1"/>
    <property type="molecule type" value="Genomic_DNA"/>
</dbReference>
<keyword evidence="6" id="KW-0206">Cytoskeleton</keyword>
<dbReference type="PANTHER" id="PTHR14885">
    <property type="entry name" value="CILIA- AND FLAGELLA-ASSOCIATED PROTEIN 43-RELATED"/>
    <property type="match status" value="1"/>
</dbReference>
<name>A0AAD5Y1U6_9FUNG</name>
<feature type="repeat" description="WD" evidence="8">
    <location>
        <begin position="289"/>
        <end position="311"/>
    </location>
</feature>
<keyword evidence="7" id="KW-0966">Cell projection</keyword>
<keyword evidence="11" id="KW-0969">Cilium</keyword>
<keyword evidence="2" id="KW-0963">Cytoplasm</keyword>
<dbReference type="PROSITE" id="PS50082">
    <property type="entry name" value="WD_REPEATS_2"/>
    <property type="match status" value="1"/>
</dbReference>
<evidence type="ECO:0000313" key="12">
    <source>
        <dbReference type="Proteomes" id="UP001211065"/>
    </source>
</evidence>
<evidence type="ECO:0000256" key="6">
    <source>
        <dbReference type="ARBA" id="ARBA00023212"/>
    </source>
</evidence>
<comment type="subcellular location">
    <subcellularLocation>
        <location evidence="1">Cytoplasm</location>
        <location evidence="1">Cytoskeleton</location>
        <location evidence="1">Cilium axoneme</location>
    </subcellularLocation>
</comment>
<evidence type="ECO:0000256" key="3">
    <source>
        <dbReference type="ARBA" id="ARBA00022574"/>
    </source>
</evidence>
<dbReference type="Pfam" id="PF25828">
    <property type="entry name" value="CC_Cfap43"/>
    <property type="match status" value="1"/>
</dbReference>
<keyword evidence="5 9" id="KW-0175">Coiled coil</keyword>
<evidence type="ECO:0000313" key="11">
    <source>
        <dbReference type="EMBL" id="KAJ3223187.1"/>
    </source>
</evidence>
<feature type="compositionally biased region" description="Acidic residues" evidence="10">
    <location>
        <begin position="1453"/>
        <end position="1484"/>
    </location>
</feature>
<feature type="region of interest" description="Disordered" evidence="10">
    <location>
        <begin position="580"/>
        <end position="601"/>
    </location>
</feature>
<evidence type="ECO:0000256" key="10">
    <source>
        <dbReference type="SAM" id="MobiDB-lite"/>
    </source>
</evidence>
<protein>
    <submittedName>
        <fullName evidence="11">Cilia- and flagella-associated protein 44</fullName>
    </submittedName>
</protein>
<gene>
    <name evidence="11" type="primary">WDR52</name>
    <name evidence="11" type="ORF">HK099_001438</name>
</gene>
<dbReference type="SUPFAM" id="SSF82171">
    <property type="entry name" value="DPP6 N-terminal domain-like"/>
    <property type="match status" value="1"/>
</dbReference>
<sequence>MSKSNLAEKQATSSIPDDFYYDAEKLKFYNLSFNEIEQEVLELHCSFGFDSHKRSNVHYLSDNCIVTSVGNLIVFLNLKSLEQEYYKALRNGGIGAIAIHPSRNYIAVAEVFDNSPLIYILEYPSMKVFRILRDGAIKGYSNISFNAGGNKLASVGQDPDFMLTIWDWKEEHIILRSKAFSQDVYRVAFANESDGVLTTSGTGHIKFWRMSSTFTGLKLQGYLGKFGASELTDICAFIQLPDGKVLSSTETGNLLLWDGGMIKCEISGKGRKPCHIGRIEVVLLVEGEIFTAAEDGYVRIWDLETIDNADVTTAYPGGAEKEKSDVASTSSSSNSRIFEMEPVDEILIGKDVKVKSMVRNPVNIDEYLIQDSLGHLFKLDTKKRTVEKLIVFHSGPIAGSDTSPKFHSMVTLGVDGTLRVFSYLEKRMIGKVQYPNEGSCIQYMPLLIDGGGSTVIAGFSDGIIRIITFGKYTVANGHEFMLQEVFKPHKSRITKIIISEDCEYFATVAEDKTVFFFNIQNLYKPELSFSTEMIDENYQPPYSKKLIKITPICFIETETPVNSISFSPDNHQNVNVLEDDGTESQQERMQESEDVEEDSDNNIGGRRLLMVLEDVGLMSMILPPTNSIDTSITYELSKDKFELIPWHFVVPDEKKKVESESIADEKVEEKVLGASEDREVKVVEEEKPELLIKENSPFQLVYYLEGGYFIGTIRNKKGKLMYTHIAAVTDLKLSSSGKYLLFGGADGTAGIRKFRVEDILLKDAENSPLAKQFPDSSGNGTISGEFWLGYAHDSSRGRIANLSNSFDDSFLVSVGADGGVVVWRNLMHEVKTVGKKLKNTMNFEILIFSDGQNEEFAKEETPDIDLEEDDEEEITISQERSKSKEEFKIEVVEDILDPNTYSIQEHKIKSEKDREIDEAEIKKQVTRNYIQDLRNEFLELLNQNEQVIPEWKLLRDSFSVDSDLRTDIEKETAEKIENLKKDQEWISEKESIGLHKTLKLDLSSLFSSNHDGTQEKLLQDVNDRNKTTDNQITKKLDSEEYKEQQGDLNGNKGQIKVLHDSRSKLEARKQLRAQRATLWKELIESKPDENYEDPRFENLICGKTNFSFFSDVANIRYAELHMGDYKLKTGEKYIVPESERVDADKKKRQLILLNESIFDLKENFNKQILHLRDNKQNLINKFYEYILKIETIDKKLVKMGETVEVLTTMPQMDPLAYPENRNLVTEEDIQYQLRLNEENAHTRTKEDFGGFANRLSAQKKEANAEITSAAADTELLLIQKPVDDSLKEVTSKSPLEILEYENTRTFLKYKKNRFLLTMEDALTKFDEKVENLVKEKILLDGDIKFADIKLLLLYREWALLKEFEKFDTTLADKLVTKKQEQDDIDQKIKECQDRLNIKKVEIEQVIKREKEIYSDFTKILGEGNKYEEFLTKILKRKIKRAKKKVKSEKVDGEEHEDESEEESDDEYGDGNDESDEEDQEEEICPNDCDTAVFNKVLELREKKLDEEEILSEIQKSIEALKKENESLIKKEKVIHVALKNTETEIQDFQTQKQKKLNELDVVVPLRLHQLYFLEKNALPADLSSALIFVEDGLRKLKNRIKELHQEKSDIKKNHKELKKMHISLKKSRKEKQLRLEDMEGRAYDVQMLKFGKVIDLEKLERMGVNKNAEELREKLLREDQKRLKELKLAEVQISLRKEKLTELIKDNTERLENKVSLTEQNKRLEDSLNTSQCSVTAEYNGPQKKDIIEKERLIKLVQLQSAEIEELKMEIELHIRKPVAPITSKRNAQENELH</sequence>
<dbReference type="Gene3D" id="2.130.10.10">
    <property type="entry name" value="YVTN repeat-like/Quinoprotein amine dehydrogenase"/>
    <property type="match status" value="3"/>
</dbReference>
<feature type="coiled-coil region" evidence="9">
    <location>
        <begin position="1503"/>
        <end position="1558"/>
    </location>
</feature>
<reference evidence="11" key="1">
    <citation type="submission" date="2020-05" db="EMBL/GenBank/DDBJ databases">
        <title>Phylogenomic resolution of chytrid fungi.</title>
        <authorList>
            <person name="Stajich J.E."/>
            <person name="Amses K."/>
            <person name="Simmons R."/>
            <person name="Seto K."/>
            <person name="Myers J."/>
            <person name="Bonds A."/>
            <person name="Quandt C.A."/>
            <person name="Barry K."/>
            <person name="Liu P."/>
            <person name="Grigoriev I."/>
            <person name="Longcore J.E."/>
            <person name="James T.Y."/>
        </authorList>
    </citation>
    <scope>NUCLEOTIDE SEQUENCE</scope>
    <source>
        <strain evidence="11">JEL0476</strain>
    </source>
</reference>
<dbReference type="PANTHER" id="PTHR14885:SF3">
    <property type="entry name" value="CILIA- AND FLAGELLA-ASSOCIATED PROTEIN 44"/>
    <property type="match status" value="1"/>
</dbReference>
<dbReference type="InterPro" id="IPR036322">
    <property type="entry name" value="WD40_repeat_dom_sf"/>
</dbReference>
<evidence type="ECO:0000256" key="1">
    <source>
        <dbReference type="ARBA" id="ARBA00004430"/>
    </source>
</evidence>
<evidence type="ECO:0000256" key="8">
    <source>
        <dbReference type="PROSITE-ProRule" id="PRU00221"/>
    </source>
</evidence>
<comment type="caution">
    <text evidence="11">The sequence shown here is derived from an EMBL/GenBank/DDBJ whole genome shotgun (WGS) entry which is preliminary data.</text>
</comment>
<evidence type="ECO:0000256" key="5">
    <source>
        <dbReference type="ARBA" id="ARBA00023054"/>
    </source>
</evidence>
<evidence type="ECO:0000256" key="7">
    <source>
        <dbReference type="ARBA" id="ARBA00023273"/>
    </source>
</evidence>
<feature type="coiled-coil region" evidence="9">
    <location>
        <begin position="1750"/>
        <end position="1777"/>
    </location>
</feature>